<proteinExistence type="predicted"/>
<dbReference type="EMBL" id="ML769527">
    <property type="protein sequence ID" value="KAE9395676.1"/>
    <property type="molecule type" value="Genomic_DNA"/>
</dbReference>
<sequence length="87" mass="9531">IKKYKYAVFKSFSTLEEATNRYNEAKHTGIINLLADEPQPGDIYIVIEGVKPGVYMQRGTMMASGLDWRGGLAMVTTGTASQANAML</sequence>
<dbReference type="AlphaFoldDB" id="A0A6A4HCY6"/>
<accession>A0A6A4HCY6</accession>
<gene>
    <name evidence="1" type="ORF">BT96DRAFT_791434</name>
</gene>
<keyword evidence="2" id="KW-1185">Reference proteome</keyword>
<organism evidence="1 2">
    <name type="scientific">Gymnopus androsaceus JB14</name>
    <dbReference type="NCBI Taxonomy" id="1447944"/>
    <lineage>
        <taxon>Eukaryota</taxon>
        <taxon>Fungi</taxon>
        <taxon>Dikarya</taxon>
        <taxon>Basidiomycota</taxon>
        <taxon>Agaricomycotina</taxon>
        <taxon>Agaricomycetes</taxon>
        <taxon>Agaricomycetidae</taxon>
        <taxon>Agaricales</taxon>
        <taxon>Marasmiineae</taxon>
        <taxon>Omphalotaceae</taxon>
        <taxon>Gymnopus</taxon>
    </lineage>
</organism>
<reference evidence="1" key="1">
    <citation type="journal article" date="2019" name="Environ. Microbiol.">
        <title>Fungal ecological strategies reflected in gene transcription - a case study of two litter decomposers.</title>
        <authorList>
            <person name="Barbi F."/>
            <person name="Kohler A."/>
            <person name="Barry K."/>
            <person name="Baskaran P."/>
            <person name="Daum C."/>
            <person name="Fauchery L."/>
            <person name="Ihrmark K."/>
            <person name="Kuo A."/>
            <person name="LaButti K."/>
            <person name="Lipzen A."/>
            <person name="Morin E."/>
            <person name="Grigoriev I.V."/>
            <person name="Henrissat B."/>
            <person name="Lindahl B."/>
            <person name="Martin F."/>
        </authorList>
    </citation>
    <scope>NUCLEOTIDE SEQUENCE</scope>
    <source>
        <strain evidence="1">JB14</strain>
    </source>
</reference>
<dbReference type="OrthoDB" id="3037695at2759"/>
<feature type="non-terminal residue" evidence="1">
    <location>
        <position position="87"/>
    </location>
</feature>
<feature type="non-terminal residue" evidence="1">
    <location>
        <position position="1"/>
    </location>
</feature>
<name>A0A6A4HCY6_9AGAR</name>
<dbReference type="Proteomes" id="UP000799118">
    <property type="component" value="Unassembled WGS sequence"/>
</dbReference>
<evidence type="ECO:0000313" key="1">
    <source>
        <dbReference type="EMBL" id="KAE9395676.1"/>
    </source>
</evidence>
<protein>
    <submittedName>
        <fullName evidence="1">Uncharacterized protein</fullName>
    </submittedName>
</protein>
<evidence type="ECO:0000313" key="2">
    <source>
        <dbReference type="Proteomes" id="UP000799118"/>
    </source>
</evidence>